<gene>
    <name evidence="3" type="ORF">HICCMSTLAB_LOCUS11993</name>
</gene>
<proteinExistence type="predicted"/>
<dbReference type="GO" id="GO:0008475">
    <property type="term" value="F:procollagen-lysine 5-dioxygenase activity"/>
    <property type="evidence" value="ECO:0007669"/>
    <property type="project" value="TreeGrafter"/>
</dbReference>
<feature type="chain" id="PRO_5035271082" evidence="1">
    <location>
        <begin position="23"/>
        <end position="247"/>
    </location>
</feature>
<evidence type="ECO:0000256" key="1">
    <source>
        <dbReference type="SAM" id="SignalP"/>
    </source>
</evidence>
<protein>
    <submittedName>
        <fullName evidence="3">2-oxoglutarate 5-dioxygenase (Drosophila melanogaster)</fullName>
    </submittedName>
</protein>
<feature type="domain" description="PLOD1-3-like GT" evidence="2">
    <location>
        <begin position="29"/>
        <end position="220"/>
    </location>
</feature>
<evidence type="ECO:0000313" key="4">
    <source>
        <dbReference type="Proteomes" id="UP000786811"/>
    </source>
</evidence>
<dbReference type="Proteomes" id="UP000786811">
    <property type="component" value="Unassembled WGS sequence"/>
</dbReference>
<feature type="signal peptide" evidence="1">
    <location>
        <begin position="1"/>
        <end position="22"/>
    </location>
</feature>
<keyword evidence="4" id="KW-1185">Reference proteome</keyword>
<sequence length="247" mass="28324">MKHFFILCFISINCFLVRMTVSDNIDPLDVLTLTVASNRTDGFERYLRSVRVYGFENNVMILGLDKPWKGGNMKSLGGGYKINLLKKALKKFKDDEKKIILFTDSYDVIFSSKLEEIVKKFKTFDARIVFGAEKFIWPDKSLASKYPKVYHGEAYLNSGGFIGYASDVYAILNDKKIDDTDDDQLYYTNVYLNENLRKKNKIKLDHKCEIFQNLHGSIRNNLLIECGCQIHPAITLSQHASSLLSSK</sequence>
<dbReference type="AlphaFoldDB" id="A0A8J2MR98"/>
<dbReference type="GO" id="GO:0005783">
    <property type="term" value="C:endoplasmic reticulum"/>
    <property type="evidence" value="ECO:0007669"/>
    <property type="project" value="TreeGrafter"/>
</dbReference>
<comment type="caution">
    <text evidence="3">The sequence shown here is derived from an EMBL/GenBank/DDBJ whole genome shotgun (WGS) entry which is preliminary data.</text>
</comment>
<evidence type="ECO:0000259" key="2">
    <source>
        <dbReference type="Pfam" id="PF25342"/>
    </source>
</evidence>
<dbReference type="PANTHER" id="PTHR10730">
    <property type="entry name" value="PROCOLLAGEN-LYSINE,2-OXOGLUTARATE 5-DIOXYGENASE/GLYCOSYLTRANSFERASE 25 FAMILY MEMBER"/>
    <property type="match status" value="1"/>
</dbReference>
<keyword evidence="1" id="KW-0732">Signal</keyword>
<accession>A0A8J2MR98</accession>
<reference evidence="3" key="1">
    <citation type="submission" date="2021-04" db="EMBL/GenBank/DDBJ databases">
        <authorList>
            <person name="Chebbi M.A.C M."/>
        </authorList>
    </citation>
    <scope>NUCLEOTIDE SEQUENCE</scope>
</reference>
<dbReference type="Pfam" id="PF25342">
    <property type="entry name" value="GT_PLOD"/>
    <property type="match status" value="1"/>
</dbReference>
<dbReference type="PANTHER" id="PTHR10730:SF45">
    <property type="entry name" value="PROCOLLAGEN-LYSINE,2-OXOGLUTARATE 5-DIOXYGENASE"/>
    <property type="match status" value="1"/>
</dbReference>
<evidence type="ECO:0000313" key="3">
    <source>
        <dbReference type="EMBL" id="CAG5104420.1"/>
    </source>
</evidence>
<name>A0A8J2MR98_COTCN</name>
<dbReference type="InterPro" id="IPR050757">
    <property type="entry name" value="Collagen_mod_GT25"/>
</dbReference>
<organism evidence="3 4">
    <name type="scientific">Cotesia congregata</name>
    <name type="common">Parasitoid wasp</name>
    <name type="synonym">Apanteles congregatus</name>
    <dbReference type="NCBI Taxonomy" id="51543"/>
    <lineage>
        <taxon>Eukaryota</taxon>
        <taxon>Metazoa</taxon>
        <taxon>Ecdysozoa</taxon>
        <taxon>Arthropoda</taxon>
        <taxon>Hexapoda</taxon>
        <taxon>Insecta</taxon>
        <taxon>Pterygota</taxon>
        <taxon>Neoptera</taxon>
        <taxon>Endopterygota</taxon>
        <taxon>Hymenoptera</taxon>
        <taxon>Apocrita</taxon>
        <taxon>Ichneumonoidea</taxon>
        <taxon>Braconidae</taxon>
        <taxon>Microgastrinae</taxon>
        <taxon>Cotesia</taxon>
    </lineage>
</organism>
<dbReference type="EMBL" id="CAJNRD030001123">
    <property type="protein sequence ID" value="CAG5104420.1"/>
    <property type="molecule type" value="Genomic_DNA"/>
</dbReference>
<dbReference type="InterPro" id="IPR057589">
    <property type="entry name" value="GT_PLOD"/>
</dbReference>
<dbReference type="OrthoDB" id="69177at2759"/>